<evidence type="ECO:0000256" key="1">
    <source>
        <dbReference type="SAM" id="Phobius"/>
    </source>
</evidence>
<organism evidence="3 4">
    <name type="scientific">Coprinellus micaceus</name>
    <name type="common">Glistening ink-cap mushroom</name>
    <name type="synonym">Coprinus micaceus</name>
    <dbReference type="NCBI Taxonomy" id="71717"/>
    <lineage>
        <taxon>Eukaryota</taxon>
        <taxon>Fungi</taxon>
        <taxon>Dikarya</taxon>
        <taxon>Basidiomycota</taxon>
        <taxon>Agaricomycotina</taxon>
        <taxon>Agaricomycetes</taxon>
        <taxon>Agaricomycetidae</taxon>
        <taxon>Agaricales</taxon>
        <taxon>Agaricineae</taxon>
        <taxon>Psathyrellaceae</taxon>
        <taxon>Coprinellus</taxon>
    </lineage>
</organism>
<accession>A0A4Y7TBB5</accession>
<dbReference type="PANTHER" id="PTHR36124">
    <property type="match status" value="1"/>
</dbReference>
<dbReference type="GO" id="GO:0016491">
    <property type="term" value="F:oxidoreductase activity"/>
    <property type="evidence" value="ECO:0007669"/>
    <property type="project" value="InterPro"/>
</dbReference>
<dbReference type="STRING" id="71717.A0A4Y7TBB5"/>
<dbReference type="OrthoDB" id="545169at2759"/>
<evidence type="ECO:0000313" key="4">
    <source>
        <dbReference type="Proteomes" id="UP000298030"/>
    </source>
</evidence>
<feature type="domain" description="ER-bound oxygenase mpaB/mpaB'/Rubber oxygenase catalytic" evidence="2">
    <location>
        <begin position="192"/>
        <end position="301"/>
    </location>
</feature>
<gene>
    <name evidence="3" type="ORF">FA13DRAFT_366962</name>
</gene>
<keyword evidence="1" id="KW-1133">Transmembrane helix</keyword>
<dbReference type="EMBL" id="QPFP01000019">
    <property type="protein sequence ID" value="TEB31420.1"/>
    <property type="molecule type" value="Genomic_DNA"/>
</dbReference>
<evidence type="ECO:0000313" key="3">
    <source>
        <dbReference type="EMBL" id="TEB31420.1"/>
    </source>
</evidence>
<dbReference type="InterPro" id="IPR046366">
    <property type="entry name" value="MPAB"/>
</dbReference>
<reference evidence="3 4" key="1">
    <citation type="journal article" date="2019" name="Nat. Ecol. Evol.">
        <title>Megaphylogeny resolves global patterns of mushroom evolution.</title>
        <authorList>
            <person name="Varga T."/>
            <person name="Krizsan K."/>
            <person name="Foldi C."/>
            <person name="Dima B."/>
            <person name="Sanchez-Garcia M."/>
            <person name="Sanchez-Ramirez S."/>
            <person name="Szollosi G.J."/>
            <person name="Szarkandi J.G."/>
            <person name="Papp V."/>
            <person name="Albert L."/>
            <person name="Andreopoulos W."/>
            <person name="Angelini C."/>
            <person name="Antonin V."/>
            <person name="Barry K.W."/>
            <person name="Bougher N.L."/>
            <person name="Buchanan P."/>
            <person name="Buyck B."/>
            <person name="Bense V."/>
            <person name="Catcheside P."/>
            <person name="Chovatia M."/>
            <person name="Cooper J."/>
            <person name="Damon W."/>
            <person name="Desjardin D."/>
            <person name="Finy P."/>
            <person name="Geml J."/>
            <person name="Haridas S."/>
            <person name="Hughes K."/>
            <person name="Justo A."/>
            <person name="Karasinski D."/>
            <person name="Kautmanova I."/>
            <person name="Kiss B."/>
            <person name="Kocsube S."/>
            <person name="Kotiranta H."/>
            <person name="LaButti K.M."/>
            <person name="Lechner B.E."/>
            <person name="Liimatainen K."/>
            <person name="Lipzen A."/>
            <person name="Lukacs Z."/>
            <person name="Mihaltcheva S."/>
            <person name="Morgado L.N."/>
            <person name="Niskanen T."/>
            <person name="Noordeloos M.E."/>
            <person name="Ohm R.A."/>
            <person name="Ortiz-Santana B."/>
            <person name="Ovrebo C."/>
            <person name="Racz N."/>
            <person name="Riley R."/>
            <person name="Savchenko A."/>
            <person name="Shiryaev A."/>
            <person name="Soop K."/>
            <person name="Spirin V."/>
            <person name="Szebenyi C."/>
            <person name="Tomsovsky M."/>
            <person name="Tulloss R.E."/>
            <person name="Uehling J."/>
            <person name="Grigoriev I.V."/>
            <person name="Vagvolgyi C."/>
            <person name="Papp T."/>
            <person name="Martin F.M."/>
            <person name="Miettinen O."/>
            <person name="Hibbett D.S."/>
            <person name="Nagy L.G."/>
        </authorList>
    </citation>
    <scope>NUCLEOTIDE SEQUENCE [LARGE SCALE GENOMIC DNA]</scope>
    <source>
        <strain evidence="3 4">FP101781</strain>
    </source>
</reference>
<dbReference type="PANTHER" id="PTHR36124:SF1">
    <property type="entry name" value="ER-BOUND OXYGENASE MPAB_MPAB'_RUBBER OXYGENASE CATALYTIC DOMAIN-CONTAINING PROTEIN"/>
    <property type="match status" value="1"/>
</dbReference>
<name>A0A4Y7TBB5_COPMI</name>
<proteinExistence type="predicted"/>
<dbReference type="InterPro" id="IPR018713">
    <property type="entry name" value="MPAB/Lcp_cat_dom"/>
</dbReference>
<keyword evidence="1" id="KW-0472">Membrane</keyword>
<keyword evidence="1" id="KW-0812">Transmembrane</keyword>
<keyword evidence="4" id="KW-1185">Reference proteome</keyword>
<evidence type="ECO:0000259" key="2">
    <source>
        <dbReference type="Pfam" id="PF09995"/>
    </source>
</evidence>
<sequence>MAPSFPIPSIDWLHFWEDLTHPLTIATAVGTITILHLTLARALRWRRYYSIHREYEVKWKEGRLTPGEAQRIMQTSCVYDMPWLLIRALAFALFKTYTLPSGSKLLLSTRELGSQEKVAKRYADTEILIQTWIGCPLSGFHSTTGAPSSSVPAEDPRAALAIARTNFLHSKYNIPNHQFLYTLGLFILEPPAWAKRWGWRELSDMEQDAYLIFWTDIGQKMGIKDIPPTLEELKEWCETYAEAEMAPDEANHKLSEYTMDEILYPVPRAFGLREFGERAVICLLPDRVREAMLLPAQPRWLHWFVNSVFTSIWLYQRYLCFPRHFMDYSGFPINGNLPKPDKNGDIRARPRVYRSIPWYKPEPSGFLGRTWEQLLVKVGWHGGVPAVEFLSNGYRIEEVGPLRFQNLGIEETLHNAAKIQGCPIAKPWAPTTYGPSAACPVAHGKP</sequence>
<dbReference type="Pfam" id="PF09995">
    <property type="entry name" value="MPAB_Lcp_cat"/>
    <property type="match status" value="1"/>
</dbReference>
<comment type="caution">
    <text evidence="3">The sequence shown here is derived from an EMBL/GenBank/DDBJ whole genome shotgun (WGS) entry which is preliminary data.</text>
</comment>
<dbReference type="AlphaFoldDB" id="A0A4Y7TBB5"/>
<protein>
    <recommendedName>
        <fullName evidence="2">ER-bound oxygenase mpaB/mpaB'/Rubber oxygenase catalytic domain-containing protein</fullName>
    </recommendedName>
</protein>
<dbReference type="Proteomes" id="UP000298030">
    <property type="component" value="Unassembled WGS sequence"/>
</dbReference>
<feature type="transmembrane region" description="Helical" evidence="1">
    <location>
        <begin position="20"/>
        <end position="43"/>
    </location>
</feature>